<organism evidence="4 5">
    <name type="scientific">Ruminococcus flavefaciens</name>
    <dbReference type="NCBI Taxonomy" id="1265"/>
    <lineage>
        <taxon>Bacteria</taxon>
        <taxon>Bacillati</taxon>
        <taxon>Bacillota</taxon>
        <taxon>Clostridia</taxon>
        <taxon>Eubacteriales</taxon>
        <taxon>Oscillospiraceae</taxon>
        <taxon>Ruminococcus</taxon>
    </lineage>
</organism>
<dbReference type="SMART" id="SM00854">
    <property type="entry name" value="PGA_cap"/>
    <property type="match status" value="1"/>
</dbReference>
<evidence type="ECO:0000313" key="5">
    <source>
        <dbReference type="Proteomes" id="UP000183461"/>
    </source>
</evidence>
<evidence type="ECO:0000256" key="2">
    <source>
        <dbReference type="SAM" id="MobiDB-lite"/>
    </source>
</evidence>
<dbReference type="InterPro" id="IPR029052">
    <property type="entry name" value="Metallo-depent_PP-like"/>
</dbReference>
<dbReference type="PANTHER" id="PTHR33393">
    <property type="entry name" value="POLYGLUTAMINE SYNTHESIS ACCESSORY PROTEIN RV0574C-RELATED"/>
    <property type="match status" value="1"/>
</dbReference>
<reference evidence="4 5" key="1">
    <citation type="submission" date="2016-11" db="EMBL/GenBank/DDBJ databases">
        <authorList>
            <person name="Jaros S."/>
            <person name="Januszkiewicz K."/>
            <person name="Wedrychowicz H."/>
        </authorList>
    </citation>
    <scope>NUCLEOTIDE SEQUENCE [LARGE SCALE GENOMIC DNA]</scope>
    <source>
        <strain evidence="4 5">YL228</strain>
    </source>
</reference>
<dbReference type="InterPro" id="IPR052169">
    <property type="entry name" value="CW_Biosynth-Accessory"/>
</dbReference>
<dbReference type="InterPro" id="IPR019079">
    <property type="entry name" value="Capsule_synth_CapA"/>
</dbReference>
<evidence type="ECO:0000256" key="1">
    <source>
        <dbReference type="ARBA" id="ARBA00005662"/>
    </source>
</evidence>
<dbReference type="PANTHER" id="PTHR33393:SF12">
    <property type="entry name" value="CAPSULE BIOSYNTHESIS PROTEIN CAPA"/>
    <property type="match status" value="1"/>
</dbReference>
<sequence length="434" mass="48293">MIFMDFMPFIKKETYMKLRKGRAFGAVTVLAALIAGVVSCNVVGRTEINNGQPVTSGSSSAETTEATEPITEEQPDKVVHVVAAGDNLIHYSVFKNAEALAGGVGYDFKPMYSEVKYLVEGADLAILNQETIISQSNPIRGADGGQLIFNSPPEVADAVIDLGFDVFTMANNHLLDMGTDGLEESIRFWNQKAEENNLTVLGAYLNEEDANNIRVREVNGVKIAFLAYAHHINGFDSLLDDVPLRVIKNEEEDVIERQIKEADQLADVVIVSAHWGEDDTTVVTDDRIELANKMVDWGADVILGCHTHTAETMEWIERDDGTKGFVYYSMGNFICAQTDNFNVVGEMPDFDIVIDGNTNELRLENVGCIPTIIHYESEFSNMKIYPYSKYSPELAERHGLPYAVPQGSYPEFGWDVINRIIDEQIPAEFRKLDK</sequence>
<evidence type="ECO:0000313" key="4">
    <source>
        <dbReference type="EMBL" id="SFW40053.1"/>
    </source>
</evidence>
<feature type="compositionally biased region" description="Low complexity" evidence="2">
    <location>
        <begin position="55"/>
        <end position="69"/>
    </location>
</feature>
<dbReference type="CDD" id="cd07381">
    <property type="entry name" value="MPP_CapA"/>
    <property type="match status" value="1"/>
</dbReference>
<feature type="region of interest" description="Disordered" evidence="2">
    <location>
        <begin position="49"/>
        <end position="72"/>
    </location>
</feature>
<proteinExistence type="inferred from homology"/>
<accession>A0A1K1NXV1</accession>
<dbReference type="AlphaFoldDB" id="A0A1K1NXV1"/>
<dbReference type="EMBL" id="FPIP01000006">
    <property type="protein sequence ID" value="SFW40053.1"/>
    <property type="molecule type" value="Genomic_DNA"/>
</dbReference>
<evidence type="ECO:0000259" key="3">
    <source>
        <dbReference type="SMART" id="SM00854"/>
    </source>
</evidence>
<protein>
    <submittedName>
        <fullName evidence="4">Poly-gamma-glutamate synthesis protein (Capsule biosynthesis protein)</fullName>
    </submittedName>
</protein>
<dbReference type="Proteomes" id="UP000183461">
    <property type="component" value="Unassembled WGS sequence"/>
</dbReference>
<name>A0A1K1NXV1_RUMFL</name>
<feature type="domain" description="Capsule synthesis protein CapA" evidence="3">
    <location>
        <begin position="80"/>
        <end position="337"/>
    </location>
</feature>
<dbReference type="Pfam" id="PF09587">
    <property type="entry name" value="PGA_cap"/>
    <property type="match status" value="1"/>
</dbReference>
<comment type="similarity">
    <text evidence="1">Belongs to the CapA family.</text>
</comment>
<dbReference type="SUPFAM" id="SSF56300">
    <property type="entry name" value="Metallo-dependent phosphatases"/>
    <property type="match status" value="1"/>
</dbReference>
<gene>
    <name evidence="4" type="ORF">SAMN02910280_2311</name>
</gene>
<dbReference type="Gene3D" id="3.60.21.10">
    <property type="match status" value="1"/>
</dbReference>